<name>A0A1M7FIG2_9BACT</name>
<sequence>MNKTFEQLLDGYLTDTLSAQELSTFYDMLENPDHAALLAAAIDQAAREKSFVGNVDQELGRRQSLERLQARIHATPSSPNIHTLSPGRRWMAAATIAVLIAAGIYLWQNHARPANKALATRQDIAAVKGSATLTLSNGTTISLDSLHNGATVNSHGLQLSMQNGTFSYNPDSDTKTDITYHTISTSRGRQFILTLPDGSTVTLNASSQIRFPAAFPKNKREVEISGEAYFDIAKNADAPFIVSAGDVKVQVLGTSFNVKAYTDEANIATTLVSGAVRVSSPQKSIVLEPGQQSIAGSDLAVRNVDISETIAWKEGRFEFYGNIKDIMTQLQRWYDISTVEYQGDIAKYEVAATISRSKKLSEVLELLEKTGNIHFIIEGNKVIVKI</sequence>
<keyword evidence="4" id="KW-1185">Reference proteome</keyword>
<gene>
    <name evidence="3" type="ORF">SAMN05444266_106154</name>
</gene>
<protein>
    <submittedName>
        <fullName evidence="3">FecR family protein</fullName>
    </submittedName>
</protein>
<dbReference type="Pfam" id="PF16344">
    <property type="entry name" value="FecR_C"/>
    <property type="match status" value="1"/>
</dbReference>
<reference evidence="3 4" key="1">
    <citation type="submission" date="2016-11" db="EMBL/GenBank/DDBJ databases">
        <authorList>
            <person name="Jaros S."/>
            <person name="Januszkiewicz K."/>
            <person name="Wedrychowicz H."/>
        </authorList>
    </citation>
    <scope>NUCLEOTIDE SEQUENCE [LARGE SCALE GENOMIC DNA]</scope>
    <source>
        <strain evidence="3 4">DSM 27406</strain>
    </source>
</reference>
<dbReference type="PANTHER" id="PTHR30273">
    <property type="entry name" value="PERIPLASMIC SIGNAL SENSOR AND SIGMA FACTOR ACTIVATOR FECR-RELATED"/>
    <property type="match status" value="1"/>
</dbReference>
<dbReference type="Gene3D" id="2.60.120.1440">
    <property type="match status" value="1"/>
</dbReference>
<dbReference type="InterPro" id="IPR006860">
    <property type="entry name" value="FecR"/>
</dbReference>
<dbReference type="InterPro" id="IPR032508">
    <property type="entry name" value="FecR_C"/>
</dbReference>
<dbReference type="OrthoDB" id="665347at2"/>
<dbReference type="PIRSF" id="PIRSF018266">
    <property type="entry name" value="FecR"/>
    <property type="match status" value="1"/>
</dbReference>
<dbReference type="Gene3D" id="3.55.50.30">
    <property type="match status" value="1"/>
</dbReference>
<proteinExistence type="predicted"/>
<dbReference type="PANTHER" id="PTHR30273:SF2">
    <property type="entry name" value="PROTEIN FECR"/>
    <property type="match status" value="1"/>
</dbReference>
<evidence type="ECO:0000259" key="2">
    <source>
        <dbReference type="Pfam" id="PF16344"/>
    </source>
</evidence>
<dbReference type="GO" id="GO:0016989">
    <property type="term" value="F:sigma factor antagonist activity"/>
    <property type="evidence" value="ECO:0007669"/>
    <property type="project" value="TreeGrafter"/>
</dbReference>
<feature type="domain" description="FecR protein" evidence="1">
    <location>
        <begin position="182"/>
        <end position="277"/>
    </location>
</feature>
<dbReference type="InterPro" id="IPR012373">
    <property type="entry name" value="Ferrdict_sens_TM"/>
</dbReference>
<dbReference type="Pfam" id="PF04773">
    <property type="entry name" value="FecR"/>
    <property type="match status" value="1"/>
</dbReference>
<accession>A0A1M7FIG2</accession>
<dbReference type="STRING" id="1419482.SAMN05444266_106154"/>
<evidence type="ECO:0000313" key="3">
    <source>
        <dbReference type="EMBL" id="SHM03796.1"/>
    </source>
</evidence>
<dbReference type="RefSeq" id="WP_073083112.1">
    <property type="nucleotide sequence ID" value="NZ_FRBL01000006.1"/>
</dbReference>
<organism evidence="3 4">
    <name type="scientific">Chitinophaga jiangningensis</name>
    <dbReference type="NCBI Taxonomy" id="1419482"/>
    <lineage>
        <taxon>Bacteria</taxon>
        <taxon>Pseudomonadati</taxon>
        <taxon>Bacteroidota</taxon>
        <taxon>Chitinophagia</taxon>
        <taxon>Chitinophagales</taxon>
        <taxon>Chitinophagaceae</taxon>
        <taxon>Chitinophaga</taxon>
    </lineage>
</organism>
<evidence type="ECO:0000313" key="4">
    <source>
        <dbReference type="Proteomes" id="UP000184420"/>
    </source>
</evidence>
<dbReference type="EMBL" id="FRBL01000006">
    <property type="protein sequence ID" value="SHM03796.1"/>
    <property type="molecule type" value="Genomic_DNA"/>
</dbReference>
<evidence type="ECO:0000259" key="1">
    <source>
        <dbReference type="Pfam" id="PF04773"/>
    </source>
</evidence>
<dbReference type="Proteomes" id="UP000184420">
    <property type="component" value="Unassembled WGS sequence"/>
</dbReference>
<dbReference type="AlphaFoldDB" id="A0A1M7FIG2"/>
<dbReference type="FunFam" id="2.60.120.1440:FF:000001">
    <property type="entry name" value="Putative anti-sigma factor"/>
    <property type="match status" value="1"/>
</dbReference>
<feature type="domain" description="Protein FecR C-terminal" evidence="2">
    <location>
        <begin position="323"/>
        <end position="384"/>
    </location>
</feature>